<organism evidence="2 3">
    <name type="scientific">[Myrmecia] bisecta</name>
    <dbReference type="NCBI Taxonomy" id="41462"/>
    <lineage>
        <taxon>Eukaryota</taxon>
        <taxon>Viridiplantae</taxon>
        <taxon>Chlorophyta</taxon>
        <taxon>core chlorophytes</taxon>
        <taxon>Trebouxiophyceae</taxon>
        <taxon>Trebouxiales</taxon>
        <taxon>Trebouxiaceae</taxon>
        <taxon>Myrmecia</taxon>
    </lineage>
</organism>
<dbReference type="GO" id="GO:0046422">
    <property type="term" value="F:violaxanthin de-epoxidase activity"/>
    <property type="evidence" value="ECO:0007669"/>
    <property type="project" value="InterPro"/>
</dbReference>
<evidence type="ECO:0000313" key="2">
    <source>
        <dbReference type="EMBL" id="KAK9815828.1"/>
    </source>
</evidence>
<reference evidence="2 3" key="1">
    <citation type="journal article" date="2024" name="Nat. Commun.">
        <title>Phylogenomics reveals the evolutionary origins of lichenization in chlorophyte algae.</title>
        <authorList>
            <person name="Puginier C."/>
            <person name="Libourel C."/>
            <person name="Otte J."/>
            <person name="Skaloud P."/>
            <person name="Haon M."/>
            <person name="Grisel S."/>
            <person name="Petersen M."/>
            <person name="Berrin J.G."/>
            <person name="Delaux P.M."/>
            <person name="Dal Grande F."/>
            <person name="Keller J."/>
        </authorList>
    </citation>
    <scope>NUCLEOTIDE SEQUENCE [LARGE SCALE GENOMIC DNA]</scope>
    <source>
        <strain evidence="2 3">SAG 2043</strain>
    </source>
</reference>
<sequence>MRTRQNEQVEAPVGAADVGKVGTCLLANCQGALARCVGDAQCLENLVCLQLCNGRPDESACQIRCGDLYQDKAVEAFTACAVSDKKCVPQRNDGDAAFPVPPPCALDEKFDLNMIDGRWYITAGLNPLFDTFDCQEHYFGVPEPGRLFARINWRIPKGDDDFIDRSTVQTFRQTPETPALLLNHGNEYLHYEDDWYILASRPDEYFVVYYKGNNDAWKGYGGATVYTRESKLPEKYIPEFKEAVEKAGLKWEDFKTTDNTCKPHPPPKNIVEVVGRDIGLAEKLAADEAKQIEYTIENDLKSFGKGFTVVEKDLSDEFQKDEQAFEREIREAEEFLEGVEKRYLPPSVVDRIMMFFQGIFGQK</sequence>
<dbReference type="SUPFAM" id="SSF50814">
    <property type="entry name" value="Lipocalins"/>
    <property type="match status" value="1"/>
</dbReference>
<evidence type="ECO:0000259" key="1">
    <source>
        <dbReference type="Pfam" id="PF07137"/>
    </source>
</evidence>
<dbReference type="InterPro" id="IPR012674">
    <property type="entry name" value="Calycin"/>
</dbReference>
<protein>
    <recommendedName>
        <fullName evidence="1">VDE lipocalin domain-containing protein</fullName>
    </recommendedName>
</protein>
<dbReference type="AlphaFoldDB" id="A0AAW1Q5F8"/>
<dbReference type="Pfam" id="PF07137">
    <property type="entry name" value="VDE"/>
    <property type="match status" value="1"/>
</dbReference>
<dbReference type="PANTHER" id="PTHR33970">
    <property type="entry name" value="VIOLAXANTHIN DE-EPOXIDASE, CHLOROPLASTIC-RELATED"/>
    <property type="match status" value="1"/>
</dbReference>
<dbReference type="Proteomes" id="UP001489004">
    <property type="component" value="Unassembled WGS sequence"/>
</dbReference>
<feature type="domain" description="VDE lipocalin" evidence="1">
    <location>
        <begin position="22"/>
        <end position="259"/>
    </location>
</feature>
<dbReference type="EMBL" id="JALJOR010000006">
    <property type="protein sequence ID" value="KAK9815828.1"/>
    <property type="molecule type" value="Genomic_DNA"/>
</dbReference>
<accession>A0AAW1Q5F8</accession>
<evidence type="ECO:0000313" key="3">
    <source>
        <dbReference type="Proteomes" id="UP001489004"/>
    </source>
</evidence>
<proteinExistence type="predicted"/>
<dbReference type="GO" id="GO:0010028">
    <property type="term" value="P:xanthophyll cycle"/>
    <property type="evidence" value="ECO:0007669"/>
    <property type="project" value="InterPro"/>
</dbReference>
<dbReference type="InterPro" id="IPR010788">
    <property type="entry name" value="VDE_dom"/>
</dbReference>
<dbReference type="InterPro" id="IPR044682">
    <property type="entry name" value="VDE"/>
</dbReference>
<dbReference type="Gene3D" id="2.40.128.20">
    <property type="match status" value="1"/>
</dbReference>
<dbReference type="PANTHER" id="PTHR33970:SF1">
    <property type="entry name" value="VIOLAXANTHIN DE-EPOXIDASE, CHLOROPLASTIC"/>
    <property type="match status" value="1"/>
</dbReference>
<gene>
    <name evidence="2" type="ORF">WJX72_010371</name>
</gene>
<keyword evidence="3" id="KW-1185">Reference proteome</keyword>
<comment type="caution">
    <text evidence="2">The sequence shown here is derived from an EMBL/GenBank/DDBJ whole genome shotgun (WGS) entry which is preliminary data.</text>
</comment>
<name>A0AAW1Q5F8_9CHLO</name>